<gene>
    <name evidence="2" type="ORF">ENQ77_09715</name>
    <name evidence="3" type="ORF">ENU66_08445</name>
</gene>
<name>A0A7C2K547_UNCW3</name>
<comment type="similarity">
    <text evidence="1">Belongs to the bactofilin family.</text>
</comment>
<evidence type="ECO:0000256" key="1">
    <source>
        <dbReference type="ARBA" id="ARBA00044755"/>
    </source>
</evidence>
<reference evidence="2" key="1">
    <citation type="journal article" date="2020" name="mSystems">
        <title>Genome- and Community-Level Interaction Insights into Carbon Utilization and Element Cycling Functions of Hydrothermarchaeota in Hydrothermal Sediment.</title>
        <authorList>
            <person name="Zhou Z."/>
            <person name="Liu Y."/>
            <person name="Xu W."/>
            <person name="Pan J."/>
            <person name="Luo Z.H."/>
            <person name="Li M."/>
        </authorList>
    </citation>
    <scope>NUCLEOTIDE SEQUENCE [LARGE SCALE GENOMIC DNA]</scope>
    <source>
        <strain evidence="2">SpSt-34</strain>
        <strain evidence="3">SpSt-69</strain>
    </source>
</reference>
<evidence type="ECO:0000313" key="3">
    <source>
        <dbReference type="EMBL" id="HGL18341.1"/>
    </source>
</evidence>
<dbReference type="Pfam" id="PF04519">
    <property type="entry name" value="Bactofilin"/>
    <property type="match status" value="1"/>
</dbReference>
<dbReference type="InterPro" id="IPR007607">
    <property type="entry name" value="BacA/B"/>
</dbReference>
<accession>A0A7C2K547</accession>
<dbReference type="EMBL" id="DTDJ01000051">
    <property type="protein sequence ID" value="HGL18341.1"/>
    <property type="molecule type" value="Genomic_DNA"/>
</dbReference>
<dbReference type="EMBL" id="DSOL01000275">
    <property type="protein sequence ID" value="HEN28900.1"/>
    <property type="molecule type" value="Genomic_DNA"/>
</dbReference>
<dbReference type="PANTHER" id="PTHR35024:SF4">
    <property type="entry name" value="POLYMER-FORMING CYTOSKELETAL PROTEIN"/>
    <property type="match status" value="1"/>
</dbReference>
<proteinExistence type="inferred from homology"/>
<evidence type="ECO:0000313" key="2">
    <source>
        <dbReference type="EMBL" id="HEN28900.1"/>
    </source>
</evidence>
<organism evidence="2">
    <name type="scientific">candidate division WOR-3 bacterium</name>
    <dbReference type="NCBI Taxonomy" id="2052148"/>
    <lineage>
        <taxon>Bacteria</taxon>
        <taxon>Bacteria division WOR-3</taxon>
    </lineage>
</organism>
<protein>
    <submittedName>
        <fullName evidence="2">Polymer-forming cytoskeletal protein</fullName>
    </submittedName>
</protein>
<dbReference type="AlphaFoldDB" id="A0A7C2K547"/>
<dbReference type="PANTHER" id="PTHR35024">
    <property type="entry name" value="HYPOTHETICAL CYTOSOLIC PROTEIN"/>
    <property type="match status" value="1"/>
</dbReference>
<sequence length="121" mass="12812">MAPEKNFEEKMDTIIGQGAEVTGNISVLGSARIDGKFKGNVRVQGTLIVGKAGIVEGDDISAKSAVIGGTVRGKLHVEEKVLFESTARFTGELTCKTLVVEEGVIFEGTCSMQKTPPKEAK</sequence>
<comment type="caution">
    <text evidence="2">The sequence shown here is derived from an EMBL/GenBank/DDBJ whole genome shotgun (WGS) entry which is preliminary data.</text>
</comment>